<dbReference type="GO" id="GO:0004845">
    <property type="term" value="F:uracil phosphoribosyltransferase activity"/>
    <property type="evidence" value="ECO:0007669"/>
    <property type="project" value="UniProtKB-EC"/>
</dbReference>
<dbReference type="EMBL" id="FRBD01000006">
    <property type="protein sequence ID" value="SHK56402.1"/>
    <property type="molecule type" value="Genomic_DNA"/>
</dbReference>
<dbReference type="CDD" id="cd06223">
    <property type="entry name" value="PRTases_typeI"/>
    <property type="match status" value="1"/>
</dbReference>
<evidence type="ECO:0000256" key="4">
    <source>
        <dbReference type="ARBA" id="ARBA00011894"/>
    </source>
</evidence>
<evidence type="ECO:0000259" key="15">
    <source>
        <dbReference type="Pfam" id="PF14681"/>
    </source>
</evidence>
<evidence type="ECO:0000313" key="16">
    <source>
        <dbReference type="EMBL" id="SHK56402.1"/>
    </source>
</evidence>
<sequence length="228" mass="25419">MIEVVDFSKTNSVLNQYMAELRDKNYQKNRLLFRHNIKRIGEMMAYELSKTLEYKTKTITTPLGTIDIPLPKDDMVVATVLRAGLPFHEGFLNVFDKADNGFVSAFRMYINREHTEVGVHTEYIATQSVKNKTLLVVDPMLATGGSLAAAIESLLESGKPKKIHLCCVIAAPEGIEVVKEALPDGSTIWCAAIDQGMNEQKYIVPGFGDCGDLCYGEKLQSFRKHADK</sequence>
<evidence type="ECO:0000256" key="1">
    <source>
        <dbReference type="ARBA" id="ARBA00001946"/>
    </source>
</evidence>
<dbReference type="Proteomes" id="UP000184130">
    <property type="component" value="Unassembled WGS sequence"/>
</dbReference>
<comment type="similarity">
    <text evidence="3">Belongs to the UPRTase family.</text>
</comment>
<organism evidence="16 17">
    <name type="scientific">Xylanibacter ruminicola</name>
    <name type="common">Prevotella ruminicola</name>
    <dbReference type="NCBI Taxonomy" id="839"/>
    <lineage>
        <taxon>Bacteria</taxon>
        <taxon>Pseudomonadati</taxon>
        <taxon>Bacteroidota</taxon>
        <taxon>Bacteroidia</taxon>
        <taxon>Bacteroidales</taxon>
        <taxon>Prevotellaceae</taxon>
        <taxon>Xylanibacter</taxon>
    </lineage>
</organism>
<keyword evidence="9" id="KW-0342">GTP-binding</keyword>
<comment type="cofactor">
    <cofactor evidence="1">
        <name>Mg(2+)</name>
        <dbReference type="ChEBI" id="CHEBI:18420"/>
    </cofactor>
</comment>
<evidence type="ECO:0000256" key="9">
    <source>
        <dbReference type="ARBA" id="ARBA00023134"/>
    </source>
</evidence>
<dbReference type="InterPro" id="IPR029057">
    <property type="entry name" value="PRTase-like"/>
</dbReference>
<name>A0A1M6TH79_XYLRU</name>
<evidence type="ECO:0000256" key="12">
    <source>
        <dbReference type="ARBA" id="ARBA00056901"/>
    </source>
</evidence>
<evidence type="ECO:0000256" key="8">
    <source>
        <dbReference type="ARBA" id="ARBA00022741"/>
    </source>
</evidence>
<dbReference type="Gene3D" id="3.40.50.2020">
    <property type="match status" value="1"/>
</dbReference>
<dbReference type="PANTHER" id="PTHR11608:SF0">
    <property type="entry name" value="BIFUNCTIONAL PROTEIN PYRR"/>
    <property type="match status" value="1"/>
</dbReference>
<evidence type="ECO:0000256" key="2">
    <source>
        <dbReference type="ARBA" id="ARBA00005180"/>
    </source>
</evidence>
<dbReference type="NCBIfam" id="NF001097">
    <property type="entry name" value="PRK00129.1"/>
    <property type="match status" value="1"/>
</dbReference>
<evidence type="ECO:0000256" key="14">
    <source>
        <dbReference type="ARBA" id="ARBA00079807"/>
    </source>
</evidence>
<dbReference type="GO" id="GO:0005525">
    <property type="term" value="F:GTP binding"/>
    <property type="evidence" value="ECO:0007669"/>
    <property type="project" value="UniProtKB-KW"/>
</dbReference>
<evidence type="ECO:0000256" key="13">
    <source>
        <dbReference type="ARBA" id="ARBA00072146"/>
    </source>
</evidence>
<dbReference type="InterPro" id="IPR000836">
    <property type="entry name" value="PRTase_dom"/>
</dbReference>
<dbReference type="InterPro" id="IPR050137">
    <property type="entry name" value="PyrR_bifunctional"/>
</dbReference>
<evidence type="ECO:0000256" key="11">
    <source>
        <dbReference type="ARBA" id="ARBA00052919"/>
    </source>
</evidence>
<comment type="function">
    <text evidence="12">Catalyzes the conversion of uracil and 5-phospho-alpha-D-ribose 1-diphosphate (PRPP) to UMP and diphosphate.</text>
</comment>
<keyword evidence="5" id="KW-0021">Allosteric enzyme</keyword>
<feature type="domain" description="Phosphoribosyltransferase" evidence="15">
    <location>
        <begin position="12"/>
        <end position="216"/>
    </location>
</feature>
<keyword evidence="7 16" id="KW-0808">Transferase</keyword>
<comment type="catalytic activity">
    <reaction evidence="11">
        <text>UMP + diphosphate = 5-phospho-alpha-D-ribose 1-diphosphate + uracil</text>
        <dbReference type="Rhea" id="RHEA:13017"/>
        <dbReference type="ChEBI" id="CHEBI:17568"/>
        <dbReference type="ChEBI" id="CHEBI:33019"/>
        <dbReference type="ChEBI" id="CHEBI:57865"/>
        <dbReference type="ChEBI" id="CHEBI:58017"/>
        <dbReference type="EC" id="2.4.2.9"/>
    </reaction>
</comment>
<protein>
    <recommendedName>
        <fullName evidence="13">Uracil phosphoribosyltransferase</fullName>
        <ecNumber evidence="4">2.4.2.9</ecNumber>
    </recommendedName>
    <alternativeName>
        <fullName evidence="10">UMP pyrophosphorylase</fullName>
    </alternativeName>
    <alternativeName>
        <fullName evidence="14">UPRTase</fullName>
    </alternativeName>
</protein>
<evidence type="ECO:0000256" key="6">
    <source>
        <dbReference type="ARBA" id="ARBA00022676"/>
    </source>
</evidence>
<reference evidence="16 17" key="1">
    <citation type="submission" date="2016-11" db="EMBL/GenBank/DDBJ databases">
        <authorList>
            <person name="Jaros S."/>
            <person name="Januszkiewicz K."/>
            <person name="Wedrychowicz H."/>
        </authorList>
    </citation>
    <scope>NUCLEOTIDE SEQUENCE [LARGE SCALE GENOMIC DNA]</scope>
    <source>
        <strain evidence="16 17">KHT3</strain>
    </source>
</reference>
<accession>A0A1M6TH79</accession>
<dbReference type="EC" id="2.4.2.9" evidence="4"/>
<comment type="pathway">
    <text evidence="2">Pyrimidine metabolism; UMP biosynthesis via salvage pathway; UMP from uracil: step 1/1.</text>
</comment>
<dbReference type="FunFam" id="3.40.50.2020:FF:000023">
    <property type="entry name" value="Probable uracil phosphoribosyltransferase"/>
    <property type="match status" value="1"/>
</dbReference>
<evidence type="ECO:0000256" key="3">
    <source>
        <dbReference type="ARBA" id="ARBA00009516"/>
    </source>
</evidence>
<dbReference type="SUPFAM" id="SSF53271">
    <property type="entry name" value="PRTase-like"/>
    <property type="match status" value="1"/>
</dbReference>
<keyword evidence="8" id="KW-0547">Nucleotide-binding</keyword>
<keyword evidence="6 16" id="KW-0328">Glycosyltransferase</keyword>
<dbReference type="Pfam" id="PF14681">
    <property type="entry name" value="UPRTase"/>
    <property type="match status" value="1"/>
</dbReference>
<gene>
    <name evidence="16" type="ORF">SAMN05216463_10615</name>
</gene>
<dbReference type="PANTHER" id="PTHR11608">
    <property type="entry name" value="BIFUNCTIONAL PROTEIN PYRR"/>
    <property type="match status" value="1"/>
</dbReference>
<dbReference type="AlphaFoldDB" id="A0A1M6TH79"/>
<proteinExistence type="inferred from homology"/>
<evidence type="ECO:0000256" key="10">
    <source>
        <dbReference type="ARBA" id="ARBA00031082"/>
    </source>
</evidence>
<evidence type="ECO:0000313" key="17">
    <source>
        <dbReference type="Proteomes" id="UP000184130"/>
    </source>
</evidence>
<evidence type="ECO:0000256" key="7">
    <source>
        <dbReference type="ARBA" id="ARBA00022679"/>
    </source>
</evidence>
<evidence type="ECO:0000256" key="5">
    <source>
        <dbReference type="ARBA" id="ARBA00022533"/>
    </source>
</evidence>